<keyword evidence="1" id="KW-1133">Transmembrane helix</keyword>
<feature type="transmembrane region" description="Helical" evidence="1">
    <location>
        <begin position="37"/>
        <end position="55"/>
    </location>
</feature>
<feature type="transmembrane region" description="Helical" evidence="1">
    <location>
        <begin position="62"/>
        <end position="81"/>
    </location>
</feature>
<keyword evidence="1" id="KW-0812">Transmembrane</keyword>
<reference evidence="3" key="1">
    <citation type="submission" date="2019-08" db="EMBL/GenBank/DDBJ databases">
        <authorList>
            <person name="Zheng X."/>
        </authorList>
    </citation>
    <scope>NUCLEOTIDE SEQUENCE [LARGE SCALE GENOMIC DNA]</scope>
    <source>
        <strain evidence="3">FJAT-25496</strain>
    </source>
</reference>
<evidence type="ECO:0000256" key="1">
    <source>
        <dbReference type="SAM" id="Phobius"/>
    </source>
</evidence>
<dbReference type="EMBL" id="CP042593">
    <property type="protein sequence ID" value="QED47995.1"/>
    <property type="molecule type" value="Genomic_DNA"/>
</dbReference>
<dbReference type="AlphaFoldDB" id="A0A5B8Z4K5"/>
<feature type="transmembrane region" description="Helical" evidence="1">
    <location>
        <begin position="114"/>
        <end position="137"/>
    </location>
</feature>
<evidence type="ECO:0000313" key="2">
    <source>
        <dbReference type="EMBL" id="QED47995.1"/>
    </source>
</evidence>
<sequence>MKRVTKKTIVLGFSILCSFLIYLSFNPGEYTEFAQHLMMISLIIFFPLAISSFLVANNFKAFWIATLFFIIGLFFLYRGIYFRDSFSILDYFFASDVIIRREGNTEIYGHPLSYLWIESMVIYCVLSIAGLIIGYFVKKRI</sequence>
<name>A0A5B8Z4K5_CYTDA</name>
<feature type="transmembrane region" description="Helical" evidence="1">
    <location>
        <begin position="7"/>
        <end position="25"/>
    </location>
</feature>
<dbReference type="Proteomes" id="UP000321555">
    <property type="component" value="Chromosome"/>
</dbReference>
<protein>
    <submittedName>
        <fullName evidence="2">Uncharacterized protein</fullName>
    </submittedName>
</protein>
<keyword evidence="1" id="KW-0472">Membrane</keyword>
<accession>A0A5B8Z4K5</accession>
<gene>
    <name evidence="2" type="ORF">FSZ17_12480</name>
</gene>
<dbReference type="RefSeq" id="WP_057776411.1">
    <property type="nucleotide sequence ID" value="NZ_CP042593.1"/>
</dbReference>
<proteinExistence type="predicted"/>
<dbReference type="KEGG" id="bda:FSZ17_12480"/>
<keyword evidence="3" id="KW-1185">Reference proteome</keyword>
<evidence type="ECO:0000313" key="3">
    <source>
        <dbReference type="Proteomes" id="UP000321555"/>
    </source>
</evidence>
<organism evidence="2 3">
    <name type="scientific">Cytobacillus dafuensis</name>
    <name type="common">Bacillus dafuensis</name>
    <dbReference type="NCBI Taxonomy" id="1742359"/>
    <lineage>
        <taxon>Bacteria</taxon>
        <taxon>Bacillati</taxon>
        <taxon>Bacillota</taxon>
        <taxon>Bacilli</taxon>
        <taxon>Bacillales</taxon>
        <taxon>Bacillaceae</taxon>
        <taxon>Cytobacillus</taxon>
    </lineage>
</organism>
<dbReference type="STRING" id="1742359.GCA_001439625_01371"/>